<evidence type="ECO:0000259" key="1">
    <source>
        <dbReference type="Pfam" id="PF13372"/>
    </source>
</evidence>
<dbReference type="HOGENOM" id="CLU_040635_0_0_5"/>
<evidence type="ECO:0000313" key="3">
    <source>
        <dbReference type="Proteomes" id="UP000001302"/>
    </source>
</evidence>
<reference evidence="3" key="1">
    <citation type="submission" date="2010-08" db="EMBL/GenBank/DDBJ databases">
        <title>Genome sequence of Parvularcula bermudensis HTCC2503.</title>
        <authorList>
            <person name="Kang D.-M."/>
            <person name="Oh H.-M."/>
            <person name="Cho J.-C."/>
        </authorList>
    </citation>
    <scope>NUCLEOTIDE SEQUENCE [LARGE SCALE GENOMIC DNA]</scope>
    <source>
        <strain evidence="3">ATCC BAA-594 / HTCC2503 / KCTC 12087</strain>
    </source>
</reference>
<dbReference type="InterPro" id="IPR053728">
    <property type="entry name" value="Alginate_Permeability_Chnl"/>
</dbReference>
<dbReference type="RefSeq" id="WP_013300858.1">
    <property type="nucleotide sequence ID" value="NC_014414.1"/>
</dbReference>
<keyword evidence="3" id="KW-1185">Reference proteome</keyword>
<dbReference type="AlphaFoldDB" id="E0TCU5"/>
<feature type="domain" description="Alginate export" evidence="1">
    <location>
        <begin position="44"/>
        <end position="448"/>
    </location>
</feature>
<organism evidence="2 3">
    <name type="scientific">Parvularcula bermudensis (strain ATCC BAA-594 / HTCC2503 / KCTC 12087)</name>
    <dbReference type="NCBI Taxonomy" id="314260"/>
    <lineage>
        <taxon>Bacteria</taxon>
        <taxon>Pseudomonadati</taxon>
        <taxon>Pseudomonadota</taxon>
        <taxon>Alphaproteobacteria</taxon>
        <taxon>Parvularculales</taxon>
        <taxon>Parvularculaceae</taxon>
        <taxon>Parvularcula</taxon>
    </lineage>
</organism>
<dbReference type="eggNOG" id="ENOG502Z7UJ">
    <property type="taxonomic scope" value="Bacteria"/>
</dbReference>
<dbReference type="InterPro" id="IPR025388">
    <property type="entry name" value="Alginate_export_dom"/>
</dbReference>
<dbReference type="EMBL" id="CP002156">
    <property type="protein sequence ID" value="ADM09884.1"/>
    <property type="molecule type" value="Genomic_DNA"/>
</dbReference>
<protein>
    <recommendedName>
        <fullName evidence="1">Alginate export domain-containing protein</fullName>
    </recommendedName>
</protein>
<gene>
    <name evidence="2" type="ordered locus">PB2503_09154</name>
</gene>
<dbReference type="Pfam" id="PF13372">
    <property type="entry name" value="Alginate_exp"/>
    <property type="match status" value="1"/>
</dbReference>
<name>E0TCU5_PARBH</name>
<dbReference type="Gene3D" id="2.40.160.100">
    <property type="match status" value="1"/>
</dbReference>
<evidence type="ECO:0000313" key="2">
    <source>
        <dbReference type="EMBL" id="ADM09884.1"/>
    </source>
</evidence>
<proteinExistence type="predicted"/>
<dbReference type="KEGG" id="pbr:PB2503_09154"/>
<dbReference type="OrthoDB" id="311329at2"/>
<sequence>MTKRSQWSALLSGGLCAGGGLLGAAQAEPVRLADALGGGEAVQIEGETRFRYESLDGQFRQGRTGSDQLLAIRTLLKGSIDLGLVRFGGELQDSRTYLDDRGTPLSVGFVNALDLLQLYAKVEGPRILGPQSETEVTLGRQTIAIGSRRQIARFDFANVIRPYTGVHWVSTTPSGDEFHAVLAALVDRRPTDREGLRDNTIVADQEQWNRRFWALHYRRADIAPTIVDDLWGEVYLYGFDETDTDGTPTANRHYVTPGARLLKAPVRGQWDLDLEGAVRLGKRRATTDPTDTEDLDTRASFGLARLGYTFDAPWSPHLAVQYYYASGDETPGDDDYGQYERLFNGRRGDLNNTSLHGPLTPANLSAPGVRFSAKPSPRTDMRLHYSAAFLASDTDSFVIAGYRDQSGSAGAFMGHTLDTRVRYWLVPGNVRLEVGTSAFLFGEFLDTVEGGPEGDRTLFGYGQLTFHY</sequence>
<accession>E0TCU5</accession>
<dbReference type="STRING" id="314260.PB2503_09154"/>
<dbReference type="Proteomes" id="UP000001302">
    <property type="component" value="Chromosome"/>
</dbReference>
<reference evidence="2 3" key="2">
    <citation type="journal article" date="2011" name="J. Bacteriol.">
        <title>Complete genome sequence of strain HTCC2503T of Parvularcula bermudensis, the type species of the order "Parvularculales" in the class Alphaproteobacteria.</title>
        <authorList>
            <person name="Oh H.M."/>
            <person name="Kang I."/>
            <person name="Vergin K.L."/>
            <person name="Kang D."/>
            <person name="Rhee K.H."/>
            <person name="Giovannoni S.J."/>
            <person name="Cho J.C."/>
        </authorList>
    </citation>
    <scope>NUCLEOTIDE SEQUENCE [LARGE SCALE GENOMIC DNA]</scope>
    <source>
        <strain evidence="3">ATCC BAA-594 / HTCC2503 / KCTC 12087</strain>
    </source>
</reference>